<dbReference type="AlphaFoldDB" id="A0A1N7U964"/>
<keyword evidence="1" id="KW-1133">Transmembrane helix</keyword>
<name>A0A1N7U964_9PSED</name>
<keyword evidence="1" id="KW-0812">Transmembrane</keyword>
<gene>
    <name evidence="2" type="ORF">PS417_24165</name>
</gene>
<feature type="transmembrane region" description="Helical" evidence="1">
    <location>
        <begin position="20"/>
        <end position="38"/>
    </location>
</feature>
<feature type="transmembrane region" description="Helical" evidence="1">
    <location>
        <begin position="50"/>
        <end position="71"/>
    </location>
</feature>
<evidence type="ECO:0000313" key="2">
    <source>
        <dbReference type="EMBL" id="AIB38622.1"/>
    </source>
</evidence>
<protein>
    <submittedName>
        <fullName evidence="2">Uncharacterized protein</fullName>
    </submittedName>
</protein>
<accession>A0A1N7U964</accession>
<dbReference type="Proteomes" id="UP000027308">
    <property type="component" value="Chromosome"/>
</dbReference>
<proteinExistence type="predicted"/>
<evidence type="ECO:0000256" key="1">
    <source>
        <dbReference type="SAM" id="Phobius"/>
    </source>
</evidence>
<organism evidence="2 3">
    <name type="scientific">Pseudomonas simiae</name>
    <dbReference type="NCBI Taxonomy" id="321846"/>
    <lineage>
        <taxon>Bacteria</taxon>
        <taxon>Pseudomonadati</taxon>
        <taxon>Pseudomonadota</taxon>
        <taxon>Gammaproteobacteria</taxon>
        <taxon>Pseudomonadales</taxon>
        <taxon>Pseudomonadaceae</taxon>
        <taxon>Pseudomonas</taxon>
    </lineage>
</organism>
<dbReference type="OrthoDB" id="7068436at2"/>
<feature type="transmembrane region" description="Helical" evidence="1">
    <location>
        <begin position="141"/>
        <end position="159"/>
    </location>
</feature>
<evidence type="ECO:0000313" key="3">
    <source>
        <dbReference type="Proteomes" id="UP000027308"/>
    </source>
</evidence>
<dbReference type="EMBL" id="CP007637">
    <property type="protein sequence ID" value="AIB38622.1"/>
    <property type="molecule type" value="Genomic_DNA"/>
</dbReference>
<feature type="transmembrane region" description="Helical" evidence="1">
    <location>
        <begin position="179"/>
        <end position="197"/>
    </location>
</feature>
<reference evidence="2 3" key="1">
    <citation type="submission" date="2014-05" db="EMBL/GenBank/DDBJ databases">
        <title>Pseudomonas simiae WCS417.</title>
        <authorList>
            <person name="Berendsen R.L."/>
        </authorList>
    </citation>
    <scope>NUCLEOTIDE SEQUENCE [LARGE SCALE GENOMIC DNA]</scope>
    <source>
        <strain evidence="2 3">WCS417</strain>
    </source>
</reference>
<dbReference type="RefSeq" id="WP_010206648.1">
    <property type="nucleotide sequence ID" value="NZ_CP007637.1"/>
</dbReference>
<keyword evidence="1" id="KW-0472">Membrane</keyword>
<sequence length="230" mass="25322">MKVDDAVETITRFFNDLIGAWVPGLVLAVGLVIMHLGPDYIKLLAKLSDGVGVTMTMAGLLFALGHLLLAVNEAAMKPLLKISKVIRDFDEVKARTRQSYRLFSELVDELQSGGNSVWQFHDLRSVALSVSDEAASLGRRFMFISLLCSGVGTALFVIMLDYLFCLYFLPELLYGYERVAPWGVQAILLVIAAAFLFKQADVFYARAMSTPFSVAVAELKFKRGTNAGNP</sequence>